<dbReference type="PATRIC" id="fig|158899.10.peg.683"/>
<organism evidence="1">
    <name type="scientific">Collimonas fungivorans</name>
    <dbReference type="NCBI Taxonomy" id="158899"/>
    <lineage>
        <taxon>Bacteria</taxon>
        <taxon>Pseudomonadati</taxon>
        <taxon>Pseudomonadota</taxon>
        <taxon>Betaproteobacteria</taxon>
        <taxon>Burkholderiales</taxon>
        <taxon>Oxalobacteraceae</taxon>
        <taxon>Collimonas</taxon>
    </lineage>
</organism>
<sequence>MMHAPPISDTSKSTGLPSARRQPWLALICTILLTSSMPAARGQMKADLPGAKATAAGPKNLLAEAARSVGIKQCQPAITRLSALAINGTGAHDVLVDWDRAHPDRGPFFSLTGIEYAGASAAVSITAVPQDGGACSVSAERISIAPYSCKSIADTELKGYSATPLLPTFTVYVSPAEPGGSVSLVDSPPGCLIIRRYVQYGWTEQTKMAAPARK</sequence>
<proteinExistence type="predicted"/>
<evidence type="ECO:0000313" key="2">
    <source>
        <dbReference type="Proteomes" id="UP000072421"/>
    </source>
</evidence>
<protein>
    <submittedName>
        <fullName evidence="1">Uncharacterized protein</fullName>
    </submittedName>
</protein>
<evidence type="ECO:0000313" key="1">
    <source>
        <dbReference type="EMBL" id="AMO93390.1"/>
    </source>
</evidence>
<dbReference type="AlphaFoldDB" id="A0A127P6F7"/>
<name>A0A127P6F7_9BURK</name>
<gene>
    <name evidence="1" type="ORF">CFter6_0665</name>
</gene>
<dbReference type="Proteomes" id="UP000072421">
    <property type="component" value="Chromosome"/>
</dbReference>
<accession>A0A127P6F7</accession>
<reference evidence="1 2" key="1">
    <citation type="submission" date="2015-11" db="EMBL/GenBank/DDBJ databases">
        <title>Exploring the genomic traits of fungus-feeding bacterial genus Collimonas.</title>
        <authorList>
            <person name="Song C."/>
            <person name="Schmidt R."/>
            <person name="de Jager V."/>
            <person name="Krzyzanowska D."/>
            <person name="Jongedijk E."/>
            <person name="Cankar K."/>
            <person name="Beekwilder J."/>
            <person name="van Veen A."/>
            <person name="de Boer W."/>
            <person name="van Veen J.A."/>
            <person name="Garbeva P."/>
        </authorList>
    </citation>
    <scope>NUCLEOTIDE SEQUENCE [LARGE SCALE GENOMIC DNA]</scope>
    <source>
        <strain evidence="1 2">Ter6</strain>
    </source>
</reference>
<dbReference type="EMBL" id="CP013232">
    <property type="protein sequence ID" value="AMO93390.1"/>
    <property type="molecule type" value="Genomic_DNA"/>
</dbReference>